<dbReference type="EMBL" id="CP092623">
    <property type="protein sequence ID" value="UMM28939.1"/>
    <property type="molecule type" value="Genomic_DNA"/>
</dbReference>
<dbReference type="AlphaFoldDB" id="A0AAE9EU85"/>
<dbReference type="Proteomes" id="UP000829354">
    <property type="component" value="Chromosome IV"/>
</dbReference>
<sequence>MKLFYSSEESRKLPIAVGDEVSLWEMTFIADDFILTLSSVPFIANSKVSKVFVSSREFHQNDGLLKLRAHYELVRLLHPSSSIRSELCQSSSRSTIRRRQERSRLLWGRLGLGLIVSVSLDPRFFRFYEYCAAPPADLEEEEDDEVLDLE</sequence>
<evidence type="ECO:0000313" key="2">
    <source>
        <dbReference type="Proteomes" id="UP000829354"/>
    </source>
</evidence>
<gene>
    <name evidence="1" type="ORF">L5515_011543</name>
</gene>
<evidence type="ECO:0000313" key="1">
    <source>
        <dbReference type="EMBL" id="UMM28939.1"/>
    </source>
</evidence>
<keyword evidence="2" id="KW-1185">Reference proteome</keyword>
<proteinExistence type="predicted"/>
<accession>A0AAE9EU85</accession>
<name>A0AAE9EU85_CAEBR</name>
<reference evidence="1 2" key="1">
    <citation type="submission" date="2022-04" db="EMBL/GenBank/DDBJ databases">
        <title>Chromosome-level reference genomes for two strains of Caenorhabditis briggsae: an improved platform for comparative genomics.</title>
        <authorList>
            <person name="Stevens L."/>
            <person name="Andersen E."/>
        </authorList>
    </citation>
    <scope>NUCLEOTIDE SEQUENCE [LARGE SCALE GENOMIC DNA]</scope>
    <source>
        <strain evidence="1">VX34</strain>
        <tissue evidence="1">Whole-organism</tissue>
    </source>
</reference>
<protein>
    <submittedName>
        <fullName evidence="1">Uncharacterized protein</fullName>
    </submittedName>
</protein>
<organism evidence="1 2">
    <name type="scientific">Caenorhabditis briggsae</name>
    <dbReference type="NCBI Taxonomy" id="6238"/>
    <lineage>
        <taxon>Eukaryota</taxon>
        <taxon>Metazoa</taxon>
        <taxon>Ecdysozoa</taxon>
        <taxon>Nematoda</taxon>
        <taxon>Chromadorea</taxon>
        <taxon>Rhabditida</taxon>
        <taxon>Rhabditina</taxon>
        <taxon>Rhabditomorpha</taxon>
        <taxon>Rhabditoidea</taxon>
        <taxon>Rhabditidae</taxon>
        <taxon>Peloderinae</taxon>
        <taxon>Caenorhabditis</taxon>
    </lineage>
</organism>